<dbReference type="AlphaFoldDB" id="A0A816HJZ5"/>
<name>A0A816HJZ5_ADIRI</name>
<evidence type="ECO:0000256" key="1">
    <source>
        <dbReference type="SAM" id="MobiDB-lite"/>
    </source>
</evidence>
<feature type="region of interest" description="Disordered" evidence="1">
    <location>
        <begin position="1"/>
        <end position="45"/>
    </location>
</feature>
<evidence type="ECO:0000313" key="2">
    <source>
        <dbReference type="EMBL" id="CAF1688775.1"/>
    </source>
</evidence>
<dbReference type="Proteomes" id="UP000663828">
    <property type="component" value="Unassembled WGS sequence"/>
</dbReference>
<keyword evidence="3" id="KW-1185">Reference proteome</keyword>
<feature type="compositionally biased region" description="Polar residues" evidence="1">
    <location>
        <begin position="36"/>
        <end position="45"/>
    </location>
</feature>
<sequence length="157" mass="16746">MKANQKKTAAKSRSAIEIDNDENFDSLTPLPKRKSPVSNENNPVTTTLSNTYKTSMLSDNNIVLTVSNSDNDNSVLQSIANTAMTPSTSNNANLESFTSDNILSAPAADNCRTVPTPITTSSPLLNDKNQTLEPSLDVDVIATSPVNCASMQPSNNN</sequence>
<reference evidence="2" key="1">
    <citation type="submission" date="2021-02" db="EMBL/GenBank/DDBJ databases">
        <authorList>
            <person name="Nowell W R."/>
        </authorList>
    </citation>
    <scope>NUCLEOTIDE SEQUENCE</scope>
</reference>
<feature type="non-terminal residue" evidence="2">
    <location>
        <position position="157"/>
    </location>
</feature>
<accession>A0A816HJZ5</accession>
<protein>
    <submittedName>
        <fullName evidence="2">Uncharacterized protein</fullName>
    </submittedName>
</protein>
<gene>
    <name evidence="2" type="ORF">XAT740_LOCUS63003</name>
</gene>
<evidence type="ECO:0000313" key="3">
    <source>
        <dbReference type="Proteomes" id="UP000663828"/>
    </source>
</evidence>
<comment type="caution">
    <text evidence="2">The sequence shown here is derived from an EMBL/GenBank/DDBJ whole genome shotgun (WGS) entry which is preliminary data.</text>
</comment>
<feature type="compositionally biased region" description="Basic residues" evidence="1">
    <location>
        <begin position="1"/>
        <end position="10"/>
    </location>
</feature>
<proteinExistence type="predicted"/>
<organism evidence="2 3">
    <name type="scientific">Adineta ricciae</name>
    <name type="common">Rotifer</name>
    <dbReference type="NCBI Taxonomy" id="249248"/>
    <lineage>
        <taxon>Eukaryota</taxon>
        <taxon>Metazoa</taxon>
        <taxon>Spiralia</taxon>
        <taxon>Gnathifera</taxon>
        <taxon>Rotifera</taxon>
        <taxon>Eurotatoria</taxon>
        <taxon>Bdelloidea</taxon>
        <taxon>Adinetida</taxon>
        <taxon>Adinetidae</taxon>
        <taxon>Adineta</taxon>
    </lineage>
</organism>
<dbReference type="EMBL" id="CAJNOR010018613">
    <property type="protein sequence ID" value="CAF1688775.1"/>
    <property type="molecule type" value="Genomic_DNA"/>
</dbReference>